<dbReference type="Gene3D" id="3.90.1300.10">
    <property type="entry name" value="Amidase signature (AS) domain"/>
    <property type="match status" value="1"/>
</dbReference>
<dbReference type="InterPro" id="IPR052739">
    <property type="entry name" value="FAAH2"/>
</dbReference>
<accession>A0AAW8EGK5</accession>
<dbReference type="EMBL" id="JAUSRV010000008">
    <property type="protein sequence ID" value="MDP9972123.1"/>
    <property type="molecule type" value="Genomic_DNA"/>
</dbReference>
<dbReference type="PANTHER" id="PTHR43372">
    <property type="entry name" value="FATTY-ACID AMIDE HYDROLASE"/>
    <property type="match status" value="1"/>
</dbReference>
<dbReference type="InterPro" id="IPR036928">
    <property type="entry name" value="AS_sf"/>
</dbReference>
<dbReference type="InterPro" id="IPR023631">
    <property type="entry name" value="Amidase_dom"/>
</dbReference>
<protein>
    <submittedName>
        <fullName evidence="2">Amidase</fullName>
        <ecNumber evidence="2">3.5.1.4</ecNumber>
    </submittedName>
</protein>
<feature type="domain" description="Amidase" evidence="1">
    <location>
        <begin position="35"/>
        <end position="479"/>
    </location>
</feature>
<dbReference type="GO" id="GO:0012505">
    <property type="term" value="C:endomembrane system"/>
    <property type="evidence" value="ECO:0007669"/>
    <property type="project" value="TreeGrafter"/>
</dbReference>
<dbReference type="PANTHER" id="PTHR43372:SF4">
    <property type="entry name" value="FATTY-ACID AMIDE HYDROLASE 2"/>
    <property type="match status" value="1"/>
</dbReference>
<reference evidence="2" key="1">
    <citation type="submission" date="2023-07" db="EMBL/GenBank/DDBJ databases">
        <title>Sorghum-associated microbial communities from plants grown in Nebraska, USA.</title>
        <authorList>
            <person name="Schachtman D."/>
        </authorList>
    </citation>
    <scope>NUCLEOTIDE SEQUENCE</scope>
    <source>
        <strain evidence="2">DS3315</strain>
    </source>
</reference>
<dbReference type="GO" id="GO:0004040">
    <property type="term" value="F:amidase activity"/>
    <property type="evidence" value="ECO:0007669"/>
    <property type="project" value="UniProtKB-EC"/>
</dbReference>
<sequence length="510" mass="53966">MTTQDLHSSLLDSLTFASARTQAEALAAGRVSAVDLLEHALARISQFDNDLNAVVVRNDEGARAAAREADAALARGERGPLLGVPITVKESFDVAGFVTTSGNPDHANNVAEQDSLAVAALRAAGAVIVGKSNVPLALADLQSYNAIYGVSNNPWDATRTPGGSSGGSAAALAAGYVALELGTDIGGSIRIPAHFNGVYGHKPTAGLVAMRGTGVPSGRLADRDLSVAGPLARTASDLELALDLLVNLEPLAAKAWKATLPPARHVQLKDFRVLVIDEWPGSARSLHEALVVERVVERLRTQGAKVSRPSELPSGLLPDLTASHRVYRSLLGSSLASPPALSKAAQKRLEALAADDDSADAAWLRAPTLRHSDWLQDNERRVALRHRWERLFETFDVVVTPVAPLPAFRHDHSEPKDARTYPVEFEDGTREVPFFDLFHWAGLPVLPGLPATSFPVGLDDNGLPVSAQAVGPYLEDRTTIAFAQLLEEVYGGFIAPPGFSAGPATGASRP</sequence>
<dbReference type="Pfam" id="PF01425">
    <property type="entry name" value="Amidase"/>
    <property type="match status" value="1"/>
</dbReference>
<keyword evidence="2" id="KW-0378">Hydrolase</keyword>
<gene>
    <name evidence="2" type="ORF">J2W39_003365</name>
</gene>
<dbReference type="AlphaFoldDB" id="A0AAW8EGK5"/>
<dbReference type="RefSeq" id="WP_018904242.1">
    <property type="nucleotide sequence ID" value="NZ_CAIGKF010000001.1"/>
</dbReference>
<evidence type="ECO:0000259" key="1">
    <source>
        <dbReference type="Pfam" id="PF01425"/>
    </source>
</evidence>
<evidence type="ECO:0000313" key="2">
    <source>
        <dbReference type="EMBL" id="MDP9972123.1"/>
    </source>
</evidence>
<dbReference type="Proteomes" id="UP001224845">
    <property type="component" value="Unassembled WGS sequence"/>
</dbReference>
<dbReference type="NCBIfam" id="NF004816">
    <property type="entry name" value="PRK06170.1"/>
    <property type="match status" value="1"/>
</dbReference>
<dbReference type="GeneID" id="99717879"/>
<dbReference type="EC" id="3.5.1.4" evidence="2"/>
<evidence type="ECO:0000313" key="3">
    <source>
        <dbReference type="Proteomes" id="UP001224845"/>
    </source>
</evidence>
<dbReference type="SUPFAM" id="SSF75304">
    <property type="entry name" value="Amidase signature (AS) enzymes"/>
    <property type="match status" value="1"/>
</dbReference>
<name>A0AAW8EGK5_VARPD</name>
<organism evidence="2 3">
    <name type="scientific">Variovorax paradoxus</name>
    <dbReference type="NCBI Taxonomy" id="34073"/>
    <lineage>
        <taxon>Bacteria</taxon>
        <taxon>Pseudomonadati</taxon>
        <taxon>Pseudomonadota</taxon>
        <taxon>Betaproteobacteria</taxon>
        <taxon>Burkholderiales</taxon>
        <taxon>Comamonadaceae</taxon>
        <taxon>Variovorax</taxon>
    </lineage>
</organism>
<comment type="caution">
    <text evidence="2">The sequence shown here is derived from an EMBL/GenBank/DDBJ whole genome shotgun (WGS) entry which is preliminary data.</text>
</comment>
<proteinExistence type="predicted"/>